<keyword evidence="4 9" id="KW-0547">Nucleotide-binding</keyword>
<reference evidence="13 14" key="1">
    <citation type="journal article" date="2022" name="Nat. Ecol. Evol.">
        <title>A masculinizing supergene underlies an exaggerated male reproductive morph in a spider.</title>
        <authorList>
            <person name="Hendrickx F."/>
            <person name="De Corte Z."/>
            <person name="Sonet G."/>
            <person name="Van Belleghem S.M."/>
            <person name="Kostlbacher S."/>
            <person name="Vangestel C."/>
        </authorList>
    </citation>
    <scope>NUCLEOTIDE SEQUENCE [LARGE SCALE GENOMIC DNA]</scope>
    <source>
        <strain evidence="13">W744_W776</strain>
    </source>
</reference>
<keyword evidence="5" id="KW-0418">Kinase</keyword>
<organism evidence="13 14">
    <name type="scientific">Oedothorax gibbosus</name>
    <dbReference type="NCBI Taxonomy" id="931172"/>
    <lineage>
        <taxon>Eukaryota</taxon>
        <taxon>Metazoa</taxon>
        <taxon>Ecdysozoa</taxon>
        <taxon>Arthropoda</taxon>
        <taxon>Chelicerata</taxon>
        <taxon>Arachnida</taxon>
        <taxon>Araneae</taxon>
        <taxon>Araneomorphae</taxon>
        <taxon>Entelegynae</taxon>
        <taxon>Araneoidea</taxon>
        <taxon>Linyphiidae</taxon>
        <taxon>Erigoninae</taxon>
        <taxon>Oedothorax</taxon>
    </lineage>
</organism>
<proteinExistence type="inferred from homology"/>
<feature type="binding site" evidence="9">
    <location>
        <position position="101"/>
    </location>
    <ligand>
        <name>ATP</name>
        <dbReference type="ChEBI" id="CHEBI:30616"/>
    </ligand>
</feature>
<evidence type="ECO:0000256" key="10">
    <source>
        <dbReference type="RuleBase" id="RU000304"/>
    </source>
</evidence>
<keyword evidence="3" id="KW-0808">Transferase</keyword>
<comment type="catalytic activity">
    <reaction evidence="8">
        <text>L-seryl-[protein] + ATP = O-phospho-L-seryl-[protein] + ADP + H(+)</text>
        <dbReference type="Rhea" id="RHEA:17989"/>
        <dbReference type="Rhea" id="RHEA-COMP:9863"/>
        <dbReference type="Rhea" id="RHEA-COMP:11604"/>
        <dbReference type="ChEBI" id="CHEBI:15378"/>
        <dbReference type="ChEBI" id="CHEBI:29999"/>
        <dbReference type="ChEBI" id="CHEBI:30616"/>
        <dbReference type="ChEBI" id="CHEBI:83421"/>
        <dbReference type="ChEBI" id="CHEBI:456216"/>
        <dbReference type="EC" id="2.7.11.1"/>
    </reaction>
</comment>
<comment type="similarity">
    <text evidence="10">Belongs to the protein kinase superfamily.</text>
</comment>
<evidence type="ECO:0000256" key="9">
    <source>
        <dbReference type="PROSITE-ProRule" id="PRU10141"/>
    </source>
</evidence>
<dbReference type="GO" id="GO:0005737">
    <property type="term" value="C:cytoplasm"/>
    <property type="evidence" value="ECO:0007669"/>
    <property type="project" value="TreeGrafter"/>
</dbReference>
<feature type="compositionally biased region" description="Polar residues" evidence="11">
    <location>
        <begin position="16"/>
        <end position="31"/>
    </location>
</feature>
<evidence type="ECO:0000256" key="1">
    <source>
        <dbReference type="ARBA" id="ARBA00012513"/>
    </source>
</evidence>
<protein>
    <recommendedName>
        <fullName evidence="1">non-specific serine/threonine protein kinase</fullName>
        <ecNumber evidence="1">2.7.11.1</ecNumber>
    </recommendedName>
</protein>
<keyword evidence="2 10" id="KW-0723">Serine/threonine-protein kinase</keyword>
<dbReference type="GO" id="GO:0035556">
    <property type="term" value="P:intracellular signal transduction"/>
    <property type="evidence" value="ECO:0007669"/>
    <property type="project" value="TreeGrafter"/>
</dbReference>
<evidence type="ECO:0000259" key="12">
    <source>
        <dbReference type="PROSITE" id="PS50011"/>
    </source>
</evidence>
<accession>A0AAV6VRQ9</accession>
<dbReference type="EMBL" id="JAFNEN010000028">
    <property type="protein sequence ID" value="KAG8199342.1"/>
    <property type="molecule type" value="Genomic_DNA"/>
</dbReference>
<evidence type="ECO:0000313" key="13">
    <source>
        <dbReference type="EMBL" id="KAG8199342.1"/>
    </source>
</evidence>
<dbReference type="AlphaFoldDB" id="A0AAV6VRQ9"/>
<dbReference type="GO" id="GO:0000226">
    <property type="term" value="P:microtubule cytoskeleton organization"/>
    <property type="evidence" value="ECO:0007669"/>
    <property type="project" value="TreeGrafter"/>
</dbReference>
<evidence type="ECO:0000256" key="3">
    <source>
        <dbReference type="ARBA" id="ARBA00022679"/>
    </source>
</evidence>
<dbReference type="GO" id="GO:0005524">
    <property type="term" value="F:ATP binding"/>
    <property type="evidence" value="ECO:0007669"/>
    <property type="project" value="UniProtKB-UniRule"/>
</dbReference>
<comment type="catalytic activity">
    <reaction evidence="7">
        <text>L-threonyl-[protein] + ATP = O-phospho-L-threonyl-[protein] + ADP + H(+)</text>
        <dbReference type="Rhea" id="RHEA:46608"/>
        <dbReference type="Rhea" id="RHEA-COMP:11060"/>
        <dbReference type="Rhea" id="RHEA-COMP:11605"/>
        <dbReference type="ChEBI" id="CHEBI:15378"/>
        <dbReference type="ChEBI" id="CHEBI:30013"/>
        <dbReference type="ChEBI" id="CHEBI:30616"/>
        <dbReference type="ChEBI" id="CHEBI:61977"/>
        <dbReference type="ChEBI" id="CHEBI:456216"/>
        <dbReference type="EC" id="2.7.11.1"/>
    </reaction>
</comment>
<sequence length="432" mass="48735">MPSARVSPANGREQMRQSIIDRSSDCSTQQENTKDDNKHPENLTPYQKILRRLQSDEKWHQDITQGKRMGFYRIKEELGTGNFSQVKAAIHDLTKERVAVKILDKSKLDTKTQNMLAREILSMESLHHPNVIRLYEVLETLSKIYLVMEHANGGELFYRISQNGAFTEKAAKPLFAQITAAVDHMHFHNIVHRDLKAENVFFSSPNTVKVGDFGFSTHIKDSHEPLKTFCGSPPYAAPELFRDDSYQGPLVDVWALGVLLYFMLTATMPFKATTVAGLKKQILEGEYIIPQHLSTECHFLIFGILKQDPGTRTTLAQVKNSNWLTGETLPGPLPKMELQSDCNGNGLVLPEVEMDVRRKLKGFGIDDAMLEESNRKGSRCSVTGTYRIVLHRTLTESELNRPMSSDAVSSTKSTPVKAKKKKNRKSKTCTIL</sequence>
<dbReference type="SMART" id="SM00220">
    <property type="entry name" value="S_TKc"/>
    <property type="match status" value="1"/>
</dbReference>
<evidence type="ECO:0000256" key="4">
    <source>
        <dbReference type="ARBA" id="ARBA00022741"/>
    </source>
</evidence>
<feature type="region of interest" description="Disordered" evidence="11">
    <location>
        <begin position="1"/>
        <end position="43"/>
    </location>
</feature>
<dbReference type="SUPFAM" id="SSF56112">
    <property type="entry name" value="Protein kinase-like (PK-like)"/>
    <property type="match status" value="1"/>
</dbReference>
<dbReference type="GO" id="GO:0050321">
    <property type="term" value="F:tau-protein kinase activity"/>
    <property type="evidence" value="ECO:0007669"/>
    <property type="project" value="TreeGrafter"/>
</dbReference>
<dbReference type="Pfam" id="PF00069">
    <property type="entry name" value="Pkinase"/>
    <property type="match status" value="1"/>
</dbReference>
<dbReference type="FunFam" id="3.30.200.20:FF:000003">
    <property type="entry name" value="Non-specific serine/threonine protein kinase"/>
    <property type="match status" value="1"/>
</dbReference>
<feature type="region of interest" description="Disordered" evidence="11">
    <location>
        <begin position="400"/>
        <end position="432"/>
    </location>
</feature>
<keyword evidence="6 9" id="KW-0067">ATP-binding</keyword>
<dbReference type="PANTHER" id="PTHR24346">
    <property type="entry name" value="MAP/MICROTUBULE AFFINITY-REGULATING KINASE"/>
    <property type="match status" value="1"/>
</dbReference>
<evidence type="ECO:0000256" key="2">
    <source>
        <dbReference type="ARBA" id="ARBA00022527"/>
    </source>
</evidence>
<evidence type="ECO:0000256" key="11">
    <source>
        <dbReference type="SAM" id="MobiDB-lite"/>
    </source>
</evidence>
<dbReference type="PROSITE" id="PS00108">
    <property type="entry name" value="PROTEIN_KINASE_ST"/>
    <property type="match status" value="1"/>
</dbReference>
<evidence type="ECO:0000313" key="14">
    <source>
        <dbReference type="Proteomes" id="UP000827092"/>
    </source>
</evidence>
<dbReference type="Gene3D" id="1.10.510.10">
    <property type="entry name" value="Transferase(Phosphotransferase) domain 1"/>
    <property type="match status" value="1"/>
</dbReference>
<dbReference type="PROSITE" id="PS50011">
    <property type="entry name" value="PROTEIN_KINASE_DOM"/>
    <property type="match status" value="1"/>
</dbReference>
<dbReference type="FunFam" id="1.10.510.10:FF:000571">
    <property type="entry name" value="Maternal embryonic leucine zipper kinase"/>
    <property type="match status" value="1"/>
</dbReference>
<evidence type="ECO:0000256" key="6">
    <source>
        <dbReference type="ARBA" id="ARBA00022840"/>
    </source>
</evidence>
<dbReference type="Proteomes" id="UP000827092">
    <property type="component" value="Unassembled WGS sequence"/>
</dbReference>
<feature type="compositionally biased region" description="Basic and acidic residues" evidence="11">
    <location>
        <begin position="32"/>
        <end position="41"/>
    </location>
</feature>
<dbReference type="PROSITE" id="PS00107">
    <property type="entry name" value="PROTEIN_KINASE_ATP"/>
    <property type="match status" value="1"/>
</dbReference>
<feature type="domain" description="Protein kinase" evidence="12">
    <location>
        <begin position="72"/>
        <end position="324"/>
    </location>
</feature>
<gene>
    <name evidence="13" type="ORF">JTE90_011808</name>
</gene>
<dbReference type="InterPro" id="IPR011009">
    <property type="entry name" value="Kinase-like_dom_sf"/>
</dbReference>
<comment type="caution">
    <text evidence="13">The sequence shown here is derived from an EMBL/GenBank/DDBJ whole genome shotgun (WGS) entry which is preliminary data.</text>
</comment>
<evidence type="ECO:0000256" key="8">
    <source>
        <dbReference type="ARBA" id="ARBA00048679"/>
    </source>
</evidence>
<evidence type="ECO:0000256" key="5">
    <source>
        <dbReference type="ARBA" id="ARBA00022777"/>
    </source>
</evidence>
<dbReference type="EC" id="2.7.11.1" evidence="1"/>
<evidence type="ECO:0000256" key="7">
    <source>
        <dbReference type="ARBA" id="ARBA00047899"/>
    </source>
</evidence>
<dbReference type="InterPro" id="IPR008271">
    <property type="entry name" value="Ser/Thr_kinase_AS"/>
</dbReference>
<dbReference type="InterPro" id="IPR000719">
    <property type="entry name" value="Prot_kinase_dom"/>
</dbReference>
<name>A0AAV6VRQ9_9ARAC</name>
<dbReference type="PANTHER" id="PTHR24346:SF49">
    <property type="entry name" value="NIM1 SERINE_THREONINE PROTEIN KINASE"/>
    <property type="match status" value="1"/>
</dbReference>
<keyword evidence="14" id="KW-1185">Reference proteome</keyword>
<dbReference type="InterPro" id="IPR017441">
    <property type="entry name" value="Protein_kinase_ATP_BS"/>
</dbReference>
<feature type="compositionally biased region" description="Basic residues" evidence="11">
    <location>
        <begin position="417"/>
        <end position="432"/>
    </location>
</feature>